<proteinExistence type="predicted"/>
<feature type="transmembrane region" description="Helical" evidence="5">
    <location>
        <begin position="21"/>
        <end position="42"/>
    </location>
</feature>
<organism evidence="6 7">
    <name type="scientific">Ciona savignyi</name>
    <name type="common">Pacific transparent sea squirt</name>
    <dbReference type="NCBI Taxonomy" id="51511"/>
    <lineage>
        <taxon>Eukaryota</taxon>
        <taxon>Metazoa</taxon>
        <taxon>Chordata</taxon>
        <taxon>Tunicata</taxon>
        <taxon>Ascidiacea</taxon>
        <taxon>Phlebobranchia</taxon>
        <taxon>Cionidae</taxon>
        <taxon>Ciona</taxon>
    </lineage>
</organism>
<dbReference type="AlphaFoldDB" id="H2Y5L6"/>
<comment type="subcellular location">
    <subcellularLocation>
        <location evidence="1">Endomembrane system</location>
        <topology evidence="1">Multi-pass membrane protein</topology>
    </subcellularLocation>
</comment>
<dbReference type="HOGENOM" id="CLU_1890414_0_0_1"/>
<sequence>MTRNSVSTSCCFCLHVKTGTFMLSVLSGVSGLFALVVCSLALSGAVNFESYDVGTSKVFEQLYDHASTYQRSALWIGLGNGIFLTLISSLAVFGLIKKRPGFLLPFFICQLFNFLCTIVYIGSVMFYWPSIKYNL</sequence>
<keyword evidence="3 5" id="KW-1133">Transmembrane helix</keyword>
<dbReference type="PANTHER" id="PTHR12479:SF10">
    <property type="entry name" value="LYSOSOMAL-ASSOCIATED TRANSMEMBRANE PROTEIN"/>
    <property type="match status" value="1"/>
</dbReference>
<feature type="transmembrane region" description="Helical" evidence="5">
    <location>
        <begin position="103"/>
        <end position="128"/>
    </location>
</feature>
<evidence type="ECO:0000256" key="2">
    <source>
        <dbReference type="ARBA" id="ARBA00022692"/>
    </source>
</evidence>
<reference evidence="6" key="3">
    <citation type="submission" date="2025-09" db="UniProtKB">
        <authorList>
            <consortium name="Ensembl"/>
        </authorList>
    </citation>
    <scope>IDENTIFICATION</scope>
</reference>
<feature type="transmembrane region" description="Helical" evidence="5">
    <location>
        <begin position="73"/>
        <end position="96"/>
    </location>
</feature>
<evidence type="ECO:0000256" key="1">
    <source>
        <dbReference type="ARBA" id="ARBA00004127"/>
    </source>
</evidence>
<name>H2Y5L6_CIOSA</name>
<dbReference type="InterPro" id="IPR051115">
    <property type="entry name" value="LAPTM_transporter"/>
</dbReference>
<protein>
    <submittedName>
        <fullName evidence="6">Uncharacterized protein</fullName>
    </submittedName>
</protein>
<evidence type="ECO:0000313" key="6">
    <source>
        <dbReference type="Ensembl" id="ENSCSAVP00000000614.1"/>
    </source>
</evidence>
<dbReference type="GO" id="GO:0012505">
    <property type="term" value="C:endomembrane system"/>
    <property type="evidence" value="ECO:0007669"/>
    <property type="project" value="UniProtKB-SubCell"/>
</dbReference>
<evidence type="ECO:0000313" key="7">
    <source>
        <dbReference type="Proteomes" id="UP000007875"/>
    </source>
</evidence>
<dbReference type="GeneTree" id="ENSGT00660000096935"/>
<keyword evidence="4 5" id="KW-0472">Membrane</keyword>
<accession>H2Y5L6</accession>
<dbReference type="Ensembl" id="ENSCSAVT00000000621.1">
    <property type="protein sequence ID" value="ENSCSAVP00000000614.1"/>
    <property type="gene ID" value="ENSCSAVG00000000342.1"/>
</dbReference>
<dbReference type="PANTHER" id="PTHR12479">
    <property type="entry name" value="LYSOSOMAL-ASSOCIATED TRANSMEMBRANE PROTEIN"/>
    <property type="match status" value="1"/>
</dbReference>
<dbReference type="OMA" id="FLCTIVY"/>
<reference evidence="7" key="1">
    <citation type="submission" date="2003-08" db="EMBL/GenBank/DDBJ databases">
        <authorList>
            <person name="Birren B."/>
            <person name="Nusbaum C."/>
            <person name="Abebe A."/>
            <person name="Abouelleil A."/>
            <person name="Adekoya E."/>
            <person name="Ait-zahra M."/>
            <person name="Allen N."/>
            <person name="Allen T."/>
            <person name="An P."/>
            <person name="Anderson M."/>
            <person name="Anderson S."/>
            <person name="Arachchi H."/>
            <person name="Armbruster J."/>
            <person name="Bachantsang P."/>
            <person name="Baldwin J."/>
            <person name="Barry A."/>
            <person name="Bayul T."/>
            <person name="Blitshsteyn B."/>
            <person name="Bloom T."/>
            <person name="Blye J."/>
            <person name="Boguslavskiy L."/>
            <person name="Borowsky M."/>
            <person name="Boukhgalter B."/>
            <person name="Brunache A."/>
            <person name="Butler J."/>
            <person name="Calixte N."/>
            <person name="Calvo S."/>
            <person name="Camarata J."/>
            <person name="Campo K."/>
            <person name="Chang J."/>
            <person name="Cheshatsang Y."/>
            <person name="Citroen M."/>
            <person name="Collymore A."/>
            <person name="Considine T."/>
            <person name="Cook A."/>
            <person name="Cooke P."/>
            <person name="Corum B."/>
            <person name="Cuomo C."/>
            <person name="David R."/>
            <person name="Dawoe T."/>
            <person name="Degray S."/>
            <person name="Dodge S."/>
            <person name="Dooley K."/>
            <person name="Dorje P."/>
            <person name="Dorjee K."/>
            <person name="Dorris L."/>
            <person name="Duffey N."/>
            <person name="Dupes A."/>
            <person name="Elkins T."/>
            <person name="Engels R."/>
            <person name="Erickson J."/>
            <person name="Farina A."/>
            <person name="Faro S."/>
            <person name="Ferreira P."/>
            <person name="Fischer H."/>
            <person name="Fitzgerald M."/>
            <person name="Foley K."/>
            <person name="Gage D."/>
            <person name="Galagan J."/>
            <person name="Gearin G."/>
            <person name="Gnerre S."/>
            <person name="Gnirke A."/>
            <person name="Goyette A."/>
            <person name="Graham J."/>
            <person name="Grandbois E."/>
            <person name="Gyaltsen K."/>
            <person name="Hafez N."/>
            <person name="Hagopian D."/>
            <person name="Hagos B."/>
            <person name="Hall J."/>
            <person name="Hatcher B."/>
            <person name="Heller A."/>
            <person name="Higgins H."/>
            <person name="Honan T."/>
            <person name="Horn A."/>
            <person name="Houde N."/>
            <person name="Hughes L."/>
            <person name="Hulme W."/>
            <person name="Husby E."/>
            <person name="Iliev I."/>
            <person name="Jaffe D."/>
            <person name="Jones C."/>
            <person name="Kamal M."/>
            <person name="Kamat A."/>
            <person name="Kamvysselis M."/>
            <person name="Karlsson E."/>
            <person name="Kells C."/>
            <person name="Kieu A."/>
            <person name="Kisner P."/>
            <person name="Kodira C."/>
            <person name="Kulbokas E."/>
            <person name="Labutti K."/>
            <person name="Lama D."/>
            <person name="Landers T."/>
            <person name="Leger J."/>
            <person name="Levine S."/>
            <person name="Lewis D."/>
            <person name="Lewis T."/>
            <person name="Lindblad-toh K."/>
            <person name="Liu X."/>
            <person name="Lokyitsang T."/>
            <person name="Lokyitsang Y."/>
            <person name="Lucien O."/>
            <person name="Lui A."/>
            <person name="Ma L.J."/>
            <person name="Mabbitt R."/>
            <person name="Macdonald J."/>
            <person name="Maclean C."/>
            <person name="Major J."/>
            <person name="Manning J."/>
            <person name="Marabella R."/>
            <person name="Maru K."/>
            <person name="Matthews C."/>
            <person name="Mauceli E."/>
            <person name="Mccarthy M."/>
            <person name="Mcdonough S."/>
            <person name="Mcghee T."/>
            <person name="Meldrim J."/>
            <person name="Meneus L."/>
            <person name="Mesirov J."/>
            <person name="Mihalev A."/>
            <person name="Mihova T."/>
            <person name="Mikkelsen T."/>
            <person name="Mlenga V."/>
            <person name="Moru K."/>
            <person name="Mozes J."/>
            <person name="Mulrain L."/>
            <person name="Munson G."/>
            <person name="Naylor J."/>
            <person name="Newes C."/>
            <person name="Nguyen C."/>
            <person name="Nguyen N."/>
            <person name="Nguyen T."/>
            <person name="Nicol R."/>
            <person name="Nielsen C."/>
            <person name="Nizzari M."/>
            <person name="Norbu C."/>
            <person name="Norbu N."/>
            <person name="O'donnell P."/>
            <person name="Okoawo O."/>
            <person name="O'leary S."/>
            <person name="Omotosho B."/>
            <person name="O'neill K."/>
            <person name="Osman S."/>
            <person name="Parker S."/>
            <person name="Perrin D."/>
            <person name="Phunkhang P."/>
            <person name="Piqani B."/>
            <person name="Purcell S."/>
            <person name="Rachupka T."/>
            <person name="Ramasamy U."/>
            <person name="Rameau R."/>
            <person name="Ray V."/>
            <person name="Raymond C."/>
            <person name="Retta R."/>
            <person name="Richardson S."/>
            <person name="Rise C."/>
            <person name="Rodriguez J."/>
            <person name="Rogers J."/>
            <person name="Rogov P."/>
            <person name="Rutman M."/>
            <person name="Schupbach R."/>
            <person name="Seaman C."/>
            <person name="Settipalli S."/>
            <person name="Sharpe T."/>
            <person name="Sheridan J."/>
            <person name="Sherpa N."/>
            <person name="Shi J."/>
            <person name="Smirnov S."/>
            <person name="Smith C."/>
            <person name="Sougnez C."/>
            <person name="Spencer B."/>
            <person name="Stalker J."/>
            <person name="Stange-thomann N."/>
            <person name="Stavropoulos S."/>
            <person name="Stetson K."/>
            <person name="Stone C."/>
            <person name="Stone S."/>
            <person name="Stubbs M."/>
            <person name="Talamas J."/>
            <person name="Tchuinga P."/>
            <person name="Tenzing P."/>
            <person name="Tesfaye S."/>
            <person name="Theodore J."/>
            <person name="Thoulutsang Y."/>
            <person name="Topham K."/>
            <person name="Towey S."/>
            <person name="Tsamla T."/>
            <person name="Tsomo N."/>
            <person name="Vallee D."/>
            <person name="Vassiliev H."/>
            <person name="Venkataraman V."/>
            <person name="Vinson J."/>
            <person name="Vo A."/>
            <person name="Wade C."/>
            <person name="Wang S."/>
            <person name="Wangchuk T."/>
            <person name="Wangdi T."/>
            <person name="Whittaker C."/>
            <person name="Wilkinson J."/>
            <person name="Wu Y."/>
            <person name="Wyman D."/>
            <person name="Yadav S."/>
            <person name="Yang S."/>
            <person name="Yang X."/>
            <person name="Yeager S."/>
            <person name="Yee E."/>
            <person name="Young G."/>
            <person name="Zainoun J."/>
            <person name="Zembeck L."/>
            <person name="Zimmer A."/>
            <person name="Zody M."/>
            <person name="Lander E."/>
        </authorList>
    </citation>
    <scope>NUCLEOTIDE SEQUENCE [LARGE SCALE GENOMIC DNA]</scope>
</reference>
<reference evidence="6" key="2">
    <citation type="submission" date="2025-08" db="UniProtKB">
        <authorList>
            <consortium name="Ensembl"/>
        </authorList>
    </citation>
    <scope>IDENTIFICATION</scope>
</reference>
<dbReference type="InParanoid" id="H2Y5L6"/>
<keyword evidence="2 5" id="KW-0812">Transmembrane</keyword>
<dbReference type="GO" id="GO:0005765">
    <property type="term" value="C:lysosomal membrane"/>
    <property type="evidence" value="ECO:0007669"/>
    <property type="project" value="TreeGrafter"/>
</dbReference>
<keyword evidence="7" id="KW-1185">Reference proteome</keyword>
<evidence type="ECO:0000256" key="5">
    <source>
        <dbReference type="SAM" id="Phobius"/>
    </source>
</evidence>
<evidence type="ECO:0000256" key="3">
    <source>
        <dbReference type="ARBA" id="ARBA00022989"/>
    </source>
</evidence>
<dbReference type="Proteomes" id="UP000007875">
    <property type="component" value="Unassembled WGS sequence"/>
</dbReference>
<evidence type="ECO:0000256" key="4">
    <source>
        <dbReference type="ARBA" id="ARBA00023136"/>
    </source>
</evidence>